<reference evidence="8" key="1">
    <citation type="submission" date="2019-05" db="EMBL/GenBank/DDBJ databases">
        <title>The de novo reference genome and transcriptome assemblies of the wild tomato species Solanum chilense.</title>
        <authorList>
            <person name="Stam R."/>
            <person name="Nosenko T."/>
            <person name="Hoerger A.C."/>
            <person name="Stephan W."/>
            <person name="Seidel M.A."/>
            <person name="Kuhn J.M.M."/>
            <person name="Haberer G."/>
            <person name="Tellier A."/>
        </authorList>
    </citation>
    <scope>NUCLEOTIDE SEQUENCE</scope>
    <source>
        <tissue evidence="8">Mature leaves</tissue>
    </source>
</reference>
<evidence type="ECO:0000256" key="6">
    <source>
        <dbReference type="ARBA" id="ARBA00022840"/>
    </source>
</evidence>
<keyword evidence="2" id="KW-0433">Leucine-rich repeat</keyword>
<evidence type="ECO:0000256" key="1">
    <source>
        <dbReference type="ARBA" id="ARBA00008894"/>
    </source>
</evidence>
<organism evidence="8">
    <name type="scientific">Solanum chilense</name>
    <name type="common">Tomato</name>
    <name type="synonym">Lycopersicon chilense</name>
    <dbReference type="NCBI Taxonomy" id="4083"/>
    <lineage>
        <taxon>Eukaryota</taxon>
        <taxon>Viridiplantae</taxon>
        <taxon>Streptophyta</taxon>
        <taxon>Embryophyta</taxon>
        <taxon>Tracheophyta</taxon>
        <taxon>Spermatophyta</taxon>
        <taxon>Magnoliopsida</taxon>
        <taxon>eudicotyledons</taxon>
        <taxon>Gunneridae</taxon>
        <taxon>Pentapetalae</taxon>
        <taxon>asterids</taxon>
        <taxon>lamiids</taxon>
        <taxon>Solanales</taxon>
        <taxon>Solanaceae</taxon>
        <taxon>Solanoideae</taxon>
        <taxon>Solaneae</taxon>
        <taxon>Solanum</taxon>
        <taxon>Solanum subgen. Lycopersicon</taxon>
    </lineage>
</organism>
<evidence type="ECO:0000259" key="7">
    <source>
        <dbReference type="Pfam" id="PF18052"/>
    </source>
</evidence>
<evidence type="ECO:0000256" key="4">
    <source>
        <dbReference type="ARBA" id="ARBA00022741"/>
    </source>
</evidence>
<evidence type="ECO:0000256" key="3">
    <source>
        <dbReference type="ARBA" id="ARBA00022737"/>
    </source>
</evidence>
<dbReference type="EMBL" id="RXGB01000796">
    <property type="protein sequence ID" value="TMX01686.1"/>
    <property type="molecule type" value="Genomic_DNA"/>
</dbReference>
<dbReference type="AlphaFoldDB" id="A0A6N2C4N1"/>
<sequence>MADAVIIFFLRRLGYQLIQEGNVLSGVQDEVEWMKREFEAMVAFLKDADKRQQRDETVAGWVKEKTQETSH</sequence>
<feature type="domain" description="Disease resistance N-terminal" evidence="7">
    <location>
        <begin position="6"/>
        <end position="64"/>
    </location>
</feature>
<keyword evidence="6" id="KW-0067">ATP-binding</keyword>
<dbReference type="GO" id="GO:0005524">
    <property type="term" value="F:ATP binding"/>
    <property type="evidence" value="ECO:0007669"/>
    <property type="project" value="UniProtKB-KW"/>
</dbReference>
<keyword evidence="3" id="KW-0677">Repeat</keyword>
<comment type="similarity">
    <text evidence="1">Belongs to the disease resistance NB-LRR family.</text>
</comment>
<dbReference type="InterPro" id="IPR041118">
    <property type="entry name" value="Rx_N"/>
</dbReference>
<dbReference type="GO" id="GO:0006952">
    <property type="term" value="P:defense response"/>
    <property type="evidence" value="ECO:0007669"/>
    <property type="project" value="UniProtKB-KW"/>
</dbReference>
<protein>
    <recommendedName>
        <fullName evidence="7">Disease resistance N-terminal domain-containing protein</fullName>
    </recommendedName>
</protein>
<evidence type="ECO:0000256" key="5">
    <source>
        <dbReference type="ARBA" id="ARBA00022821"/>
    </source>
</evidence>
<gene>
    <name evidence="8" type="ORF">EJD97_023944</name>
</gene>
<name>A0A6N2C4N1_SOLCI</name>
<evidence type="ECO:0000313" key="8">
    <source>
        <dbReference type="EMBL" id="TMX01686.1"/>
    </source>
</evidence>
<comment type="caution">
    <text evidence="8">The sequence shown here is derived from an EMBL/GenBank/DDBJ whole genome shotgun (WGS) entry which is preliminary data.</text>
</comment>
<dbReference type="CDD" id="cd14798">
    <property type="entry name" value="RX-CC_like"/>
    <property type="match status" value="1"/>
</dbReference>
<dbReference type="InterPro" id="IPR038005">
    <property type="entry name" value="RX-like_CC"/>
</dbReference>
<evidence type="ECO:0000256" key="2">
    <source>
        <dbReference type="ARBA" id="ARBA00022614"/>
    </source>
</evidence>
<accession>A0A6N2C4N1</accession>
<keyword evidence="4" id="KW-0547">Nucleotide-binding</keyword>
<keyword evidence="5" id="KW-0611">Plant defense</keyword>
<proteinExistence type="inferred from homology"/>
<dbReference type="Pfam" id="PF18052">
    <property type="entry name" value="Rx_N"/>
    <property type="match status" value="1"/>
</dbReference>
<dbReference type="Gene3D" id="1.20.5.4130">
    <property type="match status" value="1"/>
</dbReference>